<dbReference type="OrthoDB" id="47375at2759"/>
<name>A0A9W8HJS0_9FUNG</name>
<gene>
    <name evidence="1" type="ORF">GGI15_002603</name>
</gene>
<proteinExistence type="predicted"/>
<comment type="caution">
    <text evidence="1">The sequence shown here is derived from an EMBL/GenBank/DDBJ whole genome shotgun (WGS) entry which is preliminary data.</text>
</comment>
<dbReference type="EMBL" id="JANBUM010000145">
    <property type="protein sequence ID" value="KAJ2783391.1"/>
    <property type="molecule type" value="Genomic_DNA"/>
</dbReference>
<evidence type="ECO:0000313" key="1">
    <source>
        <dbReference type="EMBL" id="KAJ2783391.1"/>
    </source>
</evidence>
<reference evidence="1" key="1">
    <citation type="submission" date="2022-07" db="EMBL/GenBank/DDBJ databases">
        <title>Phylogenomic reconstructions and comparative analyses of Kickxellomycotina fungi.</title>
        <authorList>
            <person name="Reynolds N.K."/>
            <person name="Stajich J.E."/>
            <person name="Barry K."/>
            <person name="Grigoriev I.V."/>
            <person name="Crous P."/>
            <person name="Smith M.E."/>
        </authorList>
    </citation>
    <scope>NUCLEOTIDE SEQUENCE</scope>
    <source>
        <strain evidence="1">BCRC 34489</strain>
    </source>
</reference>
<evidence type="ECO:0000313" key="2">
    <source>
        <dbReference type="Proteomes" id="UP001140172"/>
    </source>
</evidence>
<accession>A0A9W8HJS0</accession>
<keyword evidence="2" id="KW-1185">Reference proteome</keyword>
<dbReference type="Proteomes" id="UP001140172">
    <property type="component" value="Unassembled WGS sequence"/>
</dbReference>
<dbReference type="AlphaFoldDB" id="A0A9W8HJS0"/>
<sequence length="256" mass="28431">MRPYKDTNVHVPVVPSYGPPEKSQLGFDHIYIIHHLGHPETLARMTNMLQLLKISAEFVPVLPVPEHQLPSPMVQSIENMLEWHTRHRIYRDMLEAGYKSALILDDSVDMELNIKTIMRAVHQNMPEGWDIFFPGHCGAFEKLQPKASAGLPALRLANMPICLHAHAVSRKGAKRIVANLRPSPTSSEVFNMAVMRLKERGVLQAYSLDTPVFAPRPALSAAAAAAPMPGADGRKKLRISAVDHLNTWNGKGVSVH</sequence>
<protein>
    <submittedName>
        <fullName evidence="1">Uncharacterized protein</fullName>
    </submittedName>
</protein>
<organism evidence="1 2">
    <name type="scientific">Coemansia interrupta</name>
    <dbReference type="NCBI Taxonomy" id="1126814"/>
    <lineage>
        <taxon>Eukaryota</taxon>
        <taxon>Fungi</taxon>
        <taxon>Fungi incertae sedis</taxon>
        <taxon>Zoopagomycota</taxon>
        <taxon>Kickxellomycotina</taxon>
        <taxon>Kickxellomycetes</taxon>
        <taxon>Kickxellales</taxon>
        <taxon>Kickxellaceae</taxon>
        <taxon>Coemansia</taxon>
    </lineage>
</organism>